<reference evidence="1" key="1">
    <citation type="journal article" date="2015" name="Nature">
        <title>Complex archaea that bridge the gap between prokaryotes and eukaryotes.</title>
        <authorList>
            <person name="Spang A."/>
            <person name="Saw J.H."/>
            <person name="Jorgensen S.L."/>
            <person name="Zaremba-Niedzwiedzka K."/>
            <person name="Martijn J."/>
            <person name="Lind A.E."/>
            <person name="van Eijk R."/>
            <person name="Schleper C."/>
            <person name="Guy L."/>
            <person name="Ettema T.J."/>
        </authorList>
    </citation>
    <scope>NUCLEOTIDE SEQUENCE</scope>
</reference>
<name>A0A0F9QKE5_9ZZZZ</name>
<dbReference type="EMBL" id="LAZR01003901">
    <property type="protein sequence ID" value="KKN13631.1"/>
    <property type="molecule type" value="Genomic_DNA"/>
</dbReference>
<organism evidence="1">
    <name type="scientific">marine sediment metagenome</name>
    <dbReference type="NCBI Taxonomy" id="412755"/>
    <lineage>
        <taxon>unclassified sequences</taxon>
        <taxon>metagenomes</taxon>
        <taxon>ecological metagenomes</taxon>
    </lineage>
</organism>
<dbReference type="AlphaFoldDB" id="A0A0F9QKE5"/>
<accession>A0A0F9QKE5</accession>
<proteinExistence type="predicted"/>
<gene>
    <name evidence="1" type="ORF">LCGC14_1004390</name>
</gene>
<evidence type="ECO:0000313" key="1">
    <source>
        <dbReference type="EMBL" id="KKN13631.1"/>
    </source>
</evidence>
<sequence length="104" mass="12218">MVNLERAIYSIVYYWHGTLKRGVPAIIWLFDKVYNLELYSWSTVNNLPYNQTISDKIEEMITNNDLRVTNRWKPKFGNSGLEPIQTLIPQNFINLPKGSRKISE</sequence>
<protein>
    <submittedName>
        <fullName evidence="1">Uncharacterized protein</fullName>
    </submittedName>
</protein>
<comment type="caution">
    <text evidence="1">The sequence shown here is derived from an EMBL/GenBank/DDBJ whole genome shotgun (WGS) entry which is preliminary data.</text>
</comment>